<keyword evidence="6" id="KW-1185">Reference proteome</keyword>
<feature type="compositionally biased region" description="Basic and acidic residues" evidence="3">
    <location>
        <begin position="157"/>
        <end position="166"/>
    </location>
</feature>
<comment type="subcellular location">
    <subcellularLocation>
        <location evidence="1">Nucleus</location>
    </subcellularLocation>
</comment>
<evidence type="ECO:0000256" key="3">
    <source>
        <dbReference type="SAM" id="MobiDB-lite"/>
    </source>
</evidence>
<dbReference type="InterPro" id="IPR018501">
    <property type="entry name" value="DDT_dom"/>
</dbReference>
<dbReference type="AlphaFoldDB" id="A0A843WR70"/>
<dbReference type="Pfam" id="PF02791">
    <property type="entry name" value="DDT"/>
    <property type="match status" value="1"/>
</dbReference>
<dbReference type="GO" id="GO:0031213">
    <property type="term" value="C:RSF complex"/>
    <property type="evidence" value="ECO:0007669"/>
    <property type="project" value="InterPro"/>
</dbReference>
<dbReference type="PANTHER" id="PTHR14296:SF3">
    <property type="entry name" value="DIKAR, ISOFORM F"/>
    <property type="match status" value="1"/>
</dbReference>
<sequence length="314" mass="34384">YALLPSSSLPSPPLSLSPLPSTPVLRVRRGLLSYQAALPLHPYGHGCPQPLPPPAPLSGLPRGRLRCRCRQISLLIHPLKSTPAAGPPMADEGPAATAANQDGSSSEEQWQPNHSSERKLRFPRACTSRAAAANRLYQTAAAAPESRRSSGATPAAARREKEEQLQRSKIVTPLVEPPPLAQLPRWSLRSMWEFASLLNFLHVFRPLLNISVEFSVEELETALITPNSTLADIHMPLLKAIPPITRMALGRATWVTVLCRKLKDWWHWVAEGEIPIVASHGTEVDAYRTLEPATRVLILKALCDIRVEVGLGSL</sequence>
<evidence type="ECO:0000256" key="1">
    <source>
        <dbReference type="ARBA" id="ARBA00004123"/>
    </source>
</evidence>
<reference evidence="5" key="1">
    <citation type="submission" date="2017-07" db="EMBL/GenBank/DDBJ databases">
        <title>Taro Niue Genome Assembly and Annotation.</title>
        <authorList>
            <person name="Atibalentja N."/>
            <person name="Keating K."/>
            <person name="Fields C.J."/>
        </authorList>
    </citation>
    <scope>NUCLEOTIDE SEQUENCE</scope>
    <source>
        <strain evidence="5">Niue_2</strain>
        <tissue evidence="5">Leaf</tissue>
    </source>
</reference>
<protein>
    <recommendedName>
        <fullName evidence="4">DDT domain-containing protein</fullName>
    </recommendedName>
</protein>
<dbReference type="InterPro" id="IPR028938">
    <property type="entry name" value="Rsf1-like"/>
</dbReference>
<feature type="compositionally biased region" description="Polar residues" evidence="3">
    <location>
        <begin position="98"/>
        <end position="114"/>
    </location>
</feature>
<feature type="region of interest" description="Disordered" evidence="3">
    <location>
        <begin position="80"/>
        <end position="123"/>
    </location>
</feature>
<dbReference type="PANTHER" id="PTHR14296">
    <property type="entry name" value="REMODELING AND SPACING FACTOR 1"/>
    <property type="match status" value="1"/>
</dbReference>
<evidence type="ECO:0000313" key="6">
    <source>
        <dbReference type="Proteomes" id="UP000652761"/>
    </source>
</evidence>
<accession>A0A843WR70</accession>
<organism evidence="5 6">
    <name type="scientific">Colocasia esculenta</name>
    <name type="common">Wild taro</name>
    <name type="synonym">Arum esculentum</name>
    <dbReference type="NCBI Taxonomy" id="4460"/>
    <lineage>
        <taxon>Eukaryota</taxon>
        <taxon>Viridiplantae</taxon>
        <taxon>Streptophyta</taxon>
        <taxon>Embryophyta</taxon>
        <taxon>Tracheophyta</taxon>
        <taxon>Spermatophyta</taxon>
        <taxon>Magnoliopsida</taxon>
        <taxon>Liliopsida</taxon>
        <taxon>Araceae</taxon>
        <taxon>Aroideae</taxon>
        <taxon>Colocasieae</taxon>
        <taxon>Colocasia</taxon>
    </lineage>
</organism>
<feature type="non-terminal residue" evidence="5">
    <location>
        <position position="314"/>
    </location>
</feature>
<comment type="caution">
    <text evidence="5">The sequence shown here is derived from an EMBL/GenBank/DDBJ whole genome shotgun (WGS) entry which is preliminary data.</text>
</comment>
<evidence type="ECO:0000313" key="5">
    <source>
        <dbReference type="EMBL" id="MQM09028.1"/>
    </source>
</evidence>
<dbReference type="EMBL" id="NMUH01004274">
    <property type="protein sequence ID" value="MQM09028.1"/>
    <property type="molecule type" value="Genomic_DNA"/>
</dbReference>
<evidence type="ECO:0000259" key="4">
    <source>
        <dbReference type="Pfam" id="PF02791"/>
    </source>
</evidence>
<gene>
    <name evidence="5" type="ORF">Taro_041889</name>
</gene>
<name>A0A843WR70_COLES</name>
<feature type="region of interest" description="Disordered" evidence="3">
    <location>
        <begin position="1"/>
        <end position="21"/>
    </location>
</feature>
<proteinExistence type="predicted"/>
<feature type="region of interest" description="Disordered" evidence="3">
    <location>
        <begin position="138"/>
        <end position="170"/>
    </location>
</feature>
<feature type="domain" description="DDT" evidence="4">
    <location>
        <begin position="197"/>
        <end position="241"/>
    </location>
</feature>
<evidence type="ECO:0000256" key="2">
    <source>
        <dbReference type="ARBA" id="ARBA00023242"/>
    </source>
</evidence>
<dbReference type="Proteomes" id="UP000652761">
    <property type="component" value="Unassembled WGS sequence"/>
</dbReference>
<keyword evidence="2" id="KW-0539">Nucleus</keyword>
<dbReference type="GO" id="GO:0006355">
    <property type="term" value="P:regulation of DNA-templated transcription"/>
    <property type="evidence" value="ECO:0007669"/>
    <property type="project" value="InterPro"/>
</dbReference>
<dbReference type="OrthoDB" id="303107at2759"/>